<accession>A0AAD5WV26</accession>
<evidence type="ECO:0000313" key="1">
    <source>
        <dbReference type="EMBL" id="KAJ2904167.1"/>
    </source>
</evidence>
<dbReference type="Proteomes" id="UP001201980">
    <property type="component" value="Unassembled WGS sequence"/>
</dbReference>
<evidence type="ECO:0000313" key="2">
    <source>
        <dbReference type="Proteomes" id="UP001201980"/>
    </source>
</evidence>
<name>A0AAD5WV26_9PEZI</name>
<organism evidence="1 2">
    <name type="scientific">Zalerion maritima</name>
    <dbReference type="NCBI Taxonomy" id="339359"/>
    <lineage>
        <taxon>Eukaryota</taxon>
        <taxon>Fungi</taxon>
        <taxon>Dikarya</taxon>
        <taxon>Ascomycota</taxon>
        <taxon>Pezizomycotina</taxon>
        <taxon>Sordariomycetes</taxon>
        <taxon>Lulworthiomycetidae</taxon>
        <taxon>Lulworthiales</taxon>
        <taxon>Lulworthiaceae</taxon>
        <taxon>Zalerion</taxon>
    </lineage>
</organism>
<reference evidence="1" key="1">
    <citation type="submission" date="2022-07" db="EMBL/GenBank/DDBJ databases">
        <title>Draft genome sequence of Zalerion maritima ATCC 34329, a (micro)plastics degrading marine fungus.</title>
        <authorList>
            <person name="Paco A."/>
            <person name="Goncalves M.F.M."/>
            <person name="Rocha-Santos T.A.P."/>
            <person name="Alves A."/>
        </authorList>
    </citation>
    <scope>NUCLEOTIDE SEQUENCE</scope>
    <source>
        <strain evidence="1">ATCC 34329</strain>
    </source>
</reference>
<comment type="caution">
    <text evidence="1">The sequence shown here is derived from an EMBL/GenBank/DDBJ whole genome shotgun (WGS) entry which is preliminary data.</text>
</comment>
<dbReference type="EMBL" id="JAKWBI020000061">
    <property type="protein sequence ID" value="KAJ2904167.1"/>
    <property type="molecule type" value="Genomic_DNA"/>
</dbReference>
<dbReference type="AlphaFoldDB" id="A0AAD5WV26"/>
<sequence length="463" mass="52850">MTGSLASQIPPEILRPIFATLREEENGGYKSVTPFLTVCKSWGRSARSVIWNHVVIEQTTIRNFIKMFPENGPVGEILSLTVYLKDTSETTSARLEWQAMDSHLKELTQIIPRMTQLLSFSFYVPSYRAAPDFNIDHTSHVWGRDLGPLIRALPPSVVHLELETNEFDNVIARNRQLQLCDEIRGILPRLHNLRLSLRFVCDRVIKDPSTDAFVNAPNLKTLAISFCPRGGFARRIMPRRECHNHGNMIGGSIVPEPQVPRIASSLRDACAAGCFPRADKMEIGQFCFIETWENLPNGPQMTAIPLHDSENINEVGRKYFKNVVVVRDCLRDQTWILPIMRLFGHSQETFIFHRGFRRFVNKWWVAMDMAEGLVWGKCATGARVPFSMESDLRFANSKALEREGHRQLPQRLPTGINWQMNSEATGFLPQVMVEQGADVEVNRFGIRQRLWSHWPPPAGSIEY</sequence>
<protein>
    <submittedName>
        <fullName evidence="1">Uncharacterized protein</fullName>
    </submittedName>
</protein>
<keyword evidence="2" id="KW-1185">Reference proteome</keyword>
<gene>
    <name evidence="1" type="ORF">MKZ38_008788</name>
</gene>
<proteinExistence type="predicted"/>